<dbReference type="InterPro" id="IPR003863">
    <property type="entry name" value="DUF220"/>
</dbReference>
<dbReference type="PANTHER" id="PTHR31385:SF4">
    <property type="entry name" value="F28C11.15-RELATED"/>
    <property type="match status" value="1"/>
</dbReference>
<evidence type="ECO:0000259" key="2">
    <source>
        <dbReference type="Pfam" id="PF02713"/>
    </source>
</evidence>
<gene>
    <name evidence="3" type="ORF">MERR_LOCUS23250</name>
</gene>
<feature type="domain" description="DUF220" evidence="2">
    <location>
        <begin position="140"/>
        <end position="210"/>
    </location>
</feature>
<feature type="region of interest" description="Disordered" evidence="1">
    <location>
        <begin position="1"/>
        <end position="40"/>
    </location>
</feature>
<evidence type="ECO:0000256" key="1">
    <source>
        <dbReference type="SAM" id="MobiDB-lite"/>
    </source>
</evidence>
<evidence type="ECO:0000313" key="4">
    <source>
        <dbReference type="Proteomes" id="UP000467841"/>
    </source>
</evidence>
<keyword evidence="4" id="KW-1185">Reference proteome</keyword>
<protein>
    <recommendedName>
        <fullName evidence="2">DUF220 domain-containing protein</fullName>
    </recommendedName>
</protein>
<feature type="compositionally biased region" description="Polar residues" evidence="1">
    <location>
        <begin position="11"/>
        <end position="30"/>
    </location>
</feature>
<dbReference type="EMBL" id="CACVBM020001163">
    <property type="protein sequence ID" value="CAA7036015.1"/>
    <property type="molecule type" value="Genomic_DNA"/>
</dbReference>
<reference evidence="3" key="1">
    <citation type="submission" date="2020-01" db="EMBL/GenBank/DDBJ databases">
        <authorList>
            <person name="Mishra B."/>
        </authorList>
    </citation>
    <scope>NUCLEOTIDE SEQUENCE [LARGE SCALE GENOMIC DNA]</scope>
</reference>
<dbReference type="Pfam" id="PF02713">
    <property type="entry name" value="DUF220"/>
    <property type="match status" value="1"/>
</dbReference>
<comment type="caution">
    <text evidence="3">The sequence shown here is derived from an EMBL/GenBank/DDBJ whole genome shotgun (WGS) entry which is preliminary data.</text>
</comment>
<organism evidence="3 4">
    <name type="scientific">Microthlaspi erraticum</name>
    <dbReference type="NCBI Taxonomy" id="1685480"/>
    <lineage>
        <taxon>Eukaryota</taxon>
        <taxon>Viridiplantae</taxon>
        <taxon>Streptophyta</taxon>
        <taxon>Embryophyta</taxon>
        <taxon>Tracheophyta</taxon>
        <taxon>Spermatophyta</taxon>
        <taxon>Magnoliopsida</taxon>
        <taxon>eudicotyledons</taxon>
        <taxon>Gunneridae</taxon>
        <taxon>Pentapetalae</taxon>
        <taxon>rosids</taxon>
        <taxon>malvids</taxon>
        <taxon>Brassicales</taxon>
        <taxon>Brassicaceae</taxon>
        <taxon>Coluteocarpeae</taxon>
        <taxon>Microthlaspi</taxon>
    </lineage>
</organism>
<proteinExistence type="predicted"/>
<dbReference type="Proteomes" id="UP000467841">
    <property type="component" value="Unassembled WGS sequence"/>
</dbReference>
<dbReference type="AlphaFoldDB" id="A0A6D2JGJ8"/>
<dbReference type="PANTHER" id="PTHR31385">
    <property type="entry name" value="PUTATIVE (DUF220)-RELATED"/>
    <property type="match status" value="1"/>
</dbReference>
<name>A0A6D2JGJ8_9BRAS</name>
<sequence>MGASPGFGVWINQNTQQPKKAESKNVTFKSPLTHEERDDTKEQLQLWREAEKNKTWRDTPPKVKVATQEGICIMEIELIVGLPPQVAYDVLTNPDNQPYSRNIKKRGLLENKSRKVVSEDPPGQIVEVEKVVPVLWNLLSFPISLVFAENRKDLSGVYDKKKIMFMKMFEGHWKVEPIYVDSERLCKNMKPRTREEYRRCSGGQGKIASKVTMGGVFQPNSIFNVPPVSWFIRGITVKTTKTLLQDFLNLAAAIRGV</sequence>
<dbReference type="OrthoDB" id="1054309at2759"/>
<accession>A0A6D2JGJ8</accession>
<evidence type="ECO:0000313" key="3">
    <source>
        <dbReference type="EMBL" id="CAA7036015.1"/>
    </source>
</evidence>